<comment type="caution">
    <text evidence="16">The sequence shown here is derived from an EMBL/GenBank/DDBJ whole genome shotgun (WGS) entry which is preliminary data.</text>
</comment>
<evidence type="ECO:0000259" key="15">
    <source>
        <dbReference type="PROSITE" id="PS50850"/>
    </source>
</evidence>
<feature type="transmembrane region" description="Helical" evidence="14">
    <location>
        <begin position="318"/>
        <end position="339"/>
    </location>
</feature>
<organism evidence="16 17">
    <name type="scientific">Paenibacillus antri</name>
    <dbReference type="NCBI Taxonomy" id="2582848"/>
    <lineage>
        <taxon>Bacteria</taxon>
        <taxon>Bacillati</taxon>
        <taxon>Bacillota</taxon>
        <taxon>Bacilli</taxon>
        <taxon>Bacillales</taxon>
        <taxon>Paenibacillaceae</taxon>
        <taxon>Paenibacillus</taxon>
    </lineage>
</organism>
<feature type="transmembrane region" description="Helical" evidence="14">
    <location>
        <begin position="164"/>
        <end position="182"/>
    </location>
</feature>
<keyword evidence="5" id="KW-0050">Antiport</keyword>
<feature type="transmembrane region" description="Helical" evidence="14">
    <location>
        <begin position="12"/>
        <end position="36"/>
    </location>
</feature>
<protein>
    <recommendedName>
        <fullName evidence="13">Tetracycline resistance protein</fullName>
    </recommendedName>
</protein>
<evidence type="ECO:0000256" key="11">
    <source>
        <dbReference type="ARBA" id="ARBA00023136"/>
    </source>
</evidence>
<comment type="subcellular location">
    <subcellularLocation>
        <location evidence="2">Cell membrane</location>
        <topology evidence="2">Multi-pass membrane protein</topology>
    </subcellularLocation>
</comment>
<evidence type="ECO:0000256" key="6">
    <source>
        <dbReference type="ARBA" id="ARBA00022475"/>
    </source>
</evidence>
<evidence type="ECO:0000256" key="12">
    <source>
        <dbReference type="ARBA" id="ARBA00023251"/>
    </source>
</evidence>
<evidence type="ECO:0000313" key="17">
    <source>
        <dbReference type="Proteomes" id="UP000309676"/>
    </source>
</evidence>
<dbReference type="RefSeq" id="WP_138198238.1">
    <property type="nucleotide sequence ID" value="NZ_VCIW01000038.1"/>
</dbReference>
<dbReference type="InterPro" id="IPR036259">
    <property type="entry name" value="MFS_trans_sf"/>
</dbReference>
<dbReference type="PRINTS" id="PR01036">
    <property type="entry name" value="TCRTETB"/>
</dbReference>
<keyword evidence="12" id="KW-0046">Antibiotic resistance</keyword>
<keyword evidence="4" id="KW-0813">Transport</keyword>
<feature type="transmembrane region" description="Helical" evidence="14">
    <location>
        <begin position="107"/>
        <end position="125"/>
    </location>
</feature>
<keyword evidence="17" id="KW-1185">Reference proteome</keyword>
<evidence type="ECO:0000256" key="5">
    <source>
        <dbReference type="ARBA" id="ARBA00022449"/>
    </source>
</evidence>
<name>A0A5R9G253_9BACL</name>
<feature type="transmembrane region" description="Helical" evidence="14">
    <location>
        <begin position="256"/>
        <end position="280"/>
    </location>
</feature>
<keyword evidence="9 14" id="KW-1133">Transmembrane helix</keyword>
<feature type="transmembrane region" description="Helical" evidence="14">
    <location>
        <begin position="286"/>
        <end position="306"/>
    </location>
</feature>
<evidence type="ECO:0000256" key="3">
    <source>
        <dbReference type="ARBA" id="ARBA00007520"/>
    </source>
</evidence>
<feature type="transmembrane region" description="Helical" evidence="14">
    <location>
        <begin position="48"/>
        <end position="66"/>
    </location>
</feature>
<evidence type="ECO:0000256" key="2">
    <source>
        <dbReference type="ARBA" id="ARBA00004651"/>
    </source>
</evidence>
<dbReference type="Gene3D" id="1.20.1720.10">
    <property type="entry name" value="Multidrug resistance protein D"/>
    <property type="match status" value="1"/>
</dbReference>
<dbReference type="CDD" id="cd17321">
    <property type="entry name" value="MFS_MMR_MDR_like"/>
    <property type="match status" value="1"/>
</dbReference>
<feature type="transmembrane region" description="Helical" evidence="14">
    <location>
        <begin position="345"/>
        <end position="365"/>
    </location>
</feature>
<feature type="transmembrane region" description="Helical" evidence="14">
    <location>
        <begin position="219"/>
        <end position="236"/>
    </location>
</feature>
<evidence type="ECO:0000313" key="16">
    <source>
        <dbReference type="EMBL" id="TLS48376.1"/>
    </source>
</evidence>
<feature type="transmembrane region" description="Helical" evidence="14">
    <location>
        <begin position="137"/>
        <end position="158"/>
    </location>
</feature>
<dbReference type="PANTHER" id="PTHR23501:SF188">
    <property type="entry name" value="TETRACYCLINE RESISTANCE PROTEIN"/>
    <property type="match status" value="1"/>
</dbReference>
<dbReference type="GO" id="GO:0015297">
    <property type="term" value="F:antiporter activity"/>
    <property type="evidence" value="ECO:0007669"/>
    <property type="project" value="UniProtKB-KW"/>
</dbReference>
<evidence type="ECO:0000256" key="1">
    <source>
        <dbReference type="ARBA" id="ARBA00003279"/>
    </source>
</evidence>
<comment type="similarity">
    <text evidence="3">Belongs to the major facilitator superfamily. TCR/Tet family.</text>
</comment>
<dbReference type="PROSITE" id="PS50850">
    <property type="entry name" value="MFS"/>
    <property type="match status" value="1"/>
</dbReference>
<feature type="transmembrane region" description="Helical" evidence="14">
    <location>
        <begin position="194"/>
        <end position="213"/>
    </location>
</feature>
<keyword evidence="11 14" id="KW-0472">Membrane</keyword>
<proteinExistence type="inferred from homology"/>
<comment type="function">
    <text evidence="1">Resistance to tetracycline by an active tetracycline efflux. This is an energy-dependent process that decreases the accumulation of the antibiotic in whole cells. This protein functions as a metal-tetracycline/H(+) antiporter.</text>
</comment>
<evidence type="ECO:0000256" key="10">
    <source>
        <dbReference type="ARBA" id="ARBA00023065"/>
    </source>
</evidence>
<evidence type="ECO:0000256" key="13">
    <source>
        <dbReference type="ARBA" id="ARBA00040630"/>
    </source>
</evidence>
<dbReference type="EMBL" id="VCIW01000038">
    <property type="protein sequence ID" value="TLS48376.1"/>
    <property type="molecule type" value="Genomic_DNA"/>
</dbReference>
<feature type="domain" description="Major facilitator superfamily (MFS) profile" evidence="15">
    <location>
        <begin position="12"/>
        <end position="450"/>
    </location>
</feature>
<dbReference type="Pfam" id="PF07690">
    <property type="entry name" value="MFS_1"/>
    <property type="match status" value="1"/>
</dbReference>
<dbReference type="PANTHER" id="PTHR23501">
    <property type="entry name" value="MAJOR FACILITATOR SUPERFAMILY"/>
    <property type="match status" value="1"/>
</dbReference>
<keyword evidence="8" id="KW-0375">Hydrogen ion transport</keyword>
<reference evidence="16 17" key="1">
    <citation type="submission" date="2019-05" db="EMBL/GenBank/DDBJ databases">
        <authorList>
            <person name="Narsing Rao M.P."/>
            <person name="Li W.J."/>
        </authorList>
    </citation>
    <scope>NUCLEOTIDE SEQUENCE [LARGE SCALE GENOMIC DNA]</scope>
    <source>
        <strain evidence="16 17">SYSU_K30003</strain>
    </source>
</reference>
<evidence type="ECO:0000256" key="7">
    <source>
        <dbReference type="ARBA" id="ARBA00022692"/>
    </source>
</evidence>
<dbReference type="GO" id="GO:0005886">
    <property type="term" value="C:plasma membrane"/>
    <property type="evidence" value="ECO:0007669"/>
    <property type="project" value="UniProtKB-SubCell"/>
</dbReference>
<feature type="transmembrane region" description="Helical" evidence="14">
    <location>
        <begin position="420"/>
        <end position="443"/>
    </location>
</feature>
<keyword evidence="7 14" id="KW-0812">Transmembrane</keyword>
<feature type="transmembrane region" description="Helical" evidence="14">
    <location>
        <begin position="78"/>
        <end position="101"/>
    </location>
</feature>
<evidence type="ECO:0000256" key="9">
    <source>
        <dbReference type="ARBA" id="ARBA00022989"/>
    </source>
</evidence>
<evidence type="ECO:0000256" key="8">
    <source>
        <dbReference type="ARBA" id="ARBA00022781"/>
    </source>
</evidence>
<keyword evidence="6" id="KW-1003">Cell membrane</keyword>
<dbReference type="InterPro" id="IPR011701">
    <property type="entry name" value="MFS"/>
</dbReference>
<feature type="transmembrane region" description="Helical" evidence="14">
    <location>
        <begin position="377"/>
        <end position="400"/>
    </location>
</feature>
<dbReference type="AlphaFoldDB" id="A0A5R9G253"/>
<evidence type="ECO:0000256" key="14">
    <source>
        <dbReference type="SAM" id="Phobius"/>
    </source>
</evidence>
<accession>A0A5R9G253</accession>
<gene>
    <name evidence="16" type="ORF">FE782_31120</name>
</gene>
<dbReference type="InterPro" id="IPR020846">
    <property type="entry name" value="MFS_dom"/>
</dbReference>
<dbReference type="Proteomes" id="UP000309676">
    <property type="component" value="Unassembled WGS sequence"/>
</dbReference>
<dbReference type="GO" id="GO:1902600">
    <property type="term" value="P:proton transmembrane transport"/>
    <property type="evidence" value="ECO:0007669"/>
    <property type="project" value="UniProtKB-KW"/>
</dbReference>
<dbReference type="GO" id="GO:0046677">
    <property type="term" value="P:response to antibiotic"/>
    <property type="evidence" value="ECO:0007669"/>
    <property type="project" value="UniProtKB-KW"/>
</dbReference>
<dbReference type="Gene3D" id="1.20.1250.20">
    <property type="entry name" value="MFS general substrate transporter like domains"/>
    <property type="match status" value="1"/>
</dbReference>
<evidence type="ECO:0000256" key="4">
    <source>
        <dbReference type="ARBA" id="ARBA00022448"/>
    </source>
</evidence>
<sequence>METATKDFNPKVIWAICFILLFSVMNVTMFNIAIPSIADEFSLLHSEVSWVTTGYSIIYALGSLTYGKLADRFPLKRLITIGIVTFCVGSIVGFFAQTYAMLLVGRFIQSAGASSIPALAMLIPARLVPQAQRGKALGTIASTIAFASGIGPIVGGFITGAVSWNYLFLISLGTLLTVPLFLRWLPKENTRTGTFDLAGAALLGVGVVALLLAITNFVWWLPIASAVFFILFALWIRRGAKDPFIQPRLFRIEGVLTCLLITFLSGTAAFGIMIVIPTLLADVNGLSPIHVGFALFPAAMSAALLGRYGGKLADRRGNGFVVSLAQGGILTGLLLLSSVSGHGPWMIAASMAFVSIGFSFMQASITNHVSGLLPREMIGIGMGTFTLVNFLSGSISGAVMMKALDESAGASAVNPFAAEAASGFSNVFLAMAALVLLNLWLVYRTFRGRGVDRRPAVQS</sequence>
<keyword evidence="10" id="KW-0406">Ion transport</keyword>
<dbReference type="OrthoDB" id="2403626at2"/>
<dbReference type="SUPFAM" id="SSF103473">
    <property type="entry name" value="MFS general substrate transporter"/>
    <property type="match status" value="1"/>
</dbReference>